<keyword evidence="6 7" id="KW-0472">Membrane</keyword>
<feature type="transmembrane region" description="Helical" evidence="7">
    <location>
        <begin position="144"/>
        <end position="163"/>
    </location>
</feature>
<name>A0ABP7NC75_9MICO</name>
<keyword evidence="3 7" id="KW-0812">Transmembrane</keyword>
<dbReference type="Gene3D" id="3.40.630.30">
    <property type="match status" value="1"/>
</dbReference>
<evidence type="ECO:0000256" key="5">
    <source>
        <dbReference type="ARBA" id="ARBA00022989"/>
    </source>
</evidence>
<keyword evidence="2" id="KW-1003">Cell membrane</keyword>
<dbReference type="PANTHER" id="PTHR14969">
    <property type="entry name" value="SPHINGOSINE-1-PHOSPHATE PHOSPHOHYDROLASE"/>
    <property type="match status" value="1"/>
</dbReference>
<dbReference type="SMART" id="SM00014">
    <property type="entry name" value="acidPPc"/>
    <property type="match status" value="1"/>
</dbReference>
<organism evidence="9 10">
    <name type="scientific">Microbacterium soli</name>
    <dbReference type="NCBI Taxonomy" id="446075"/>
    <lineage>
        <taxon>Bacteria</taxon>
        <taxon>Bacillati</taxon>
        <taxon>Actinomycetota</taxon>
        <taxon>Actinomycetes</taxon>
        <taxon>Micrococcales</taxon>
        <taxon>Microbacteriaceae</taxon>
        <taxon>Microbacterium</taxon>
    </lineage>
</organism>
<comment type="subcellular location">
    <subcellularLocation>
        <location evidence="1">Cell membrane</location>
        <topology evidence="1">Multi-pass membrane protein</topology>
    </subcellularLocation>
</comment>
<dbReference type="InterPro" id="IPR000326">
    <property type="entry name" value="PAP2/HPO"/>
</dbReference>
<feature type="transmembrane region" description="Helical" evidence="7">
    <location>
        <begin position="83"/>
        <end position="100"/>
    </location>
</feature>
<keyword evidence="5 7" id="KW-1133">Transmembrane helix</keyword>
<evidence type="ECO:0000313" key="10">
    <source>
        <dbReference type="Proteomes" id="UP001501591"/>
    </source>
</evidence>
<dbReference type="Gene3D" id="1.20.144.10">
    <property type="entry name" value="Phosphatidic acid phosphatase type 2/haloperoxidase"/>
    <property type="match status" value="1"/>
</dbReference>
<evidence type="ECO:0000313" key="9">
    <source>
        <dbReference type="EMBL" id="GAA3941376.1"/>
    </source>
</evidence>
<evidence type="ECO:0000256" key="7">
    <source>
        <dbReference type="SAM" id="Phobius"/>
    </source>
</evidence>
<dbReference type="InterPro" id="IPR016181">
    <property type="entry name" value="Acyl_CoA_acyltransferase"/>
</dbReference>
<evidence type="ECO:0000256" key="3">
    <source>
        <dbReference type="ARBA" id="ARBA00022692"/>
    </source>
</evidence>
<dbReference type="SUPFAM" id="SSF48317">
    <property type="entry name" value="Acid phosphatase/Vanadium-dependent haloperoxidase"/>
    <property type="match status" value="1"/>
</dbReference>
<comment type="caution">
    <text evidence="9">The sequence shown here is derived from an EMBL/GenBank/DDBJ whole genome shotgun (WGS) entry which is preliminary data.</text>
</comment>
<feature type="domain" description="N-acetyltransferase" evidence="8">
    <location>
        <begin position="278"/>
        <end position="412"/>
    </location>
</feature>
<dbReference type="Proteomes" id="UP001501591">
    <property type="component" value="Unassembled WGS sequence"/>
</dbReference>
<evidence type="ECO:0000256" key="1">
    <source>
        <dbReference type="ARBA" id="ARBA00004651"/>
    </source>
</evidence>
<feature type="transmembrane region" description="Helical" evidence="7">
    <location>
        <begin position="120"/>
        <end position="139"/>
    </location>
</feature>
<feature type="transmembrane region" description="Helical" evidence="7">
    <location>
        <begin position="56"/>
        <end position="76"/>
    </location>
</feature>
<evidence type="ECO:0000256" key="4">
    <source>
        <dbReference type="ARBA" id="ARBA00022801"/>
    </source>
</evidence>
<sequence>MLTAGGALLAAGLVLAVAVMAVPDGAPGAVDADWNRLMVRVRQPWMVDAARVLDVIGGGWAAALLGPVLIIGVLLMRRRARSAVYAAAALAISAGLVQSIKGILGRARPEDLLVSSDFGSFPSGHTANAATVAVVLALLFPRRWVVAVGVCGTAMMALSRTILSVHWLTDTIGGMLLGAAAALLVAAAVGGWASIGWTRGPASEQAEAGEGPVPSIRPYRPSDLEAVYDVCVRTADGGADARGILADDRLWGDVFAVPYVQRHPDLAWVVESGDGRAVGYLVATDDTEAFETWFRDEWWPGVAARYPTSGSTRPTRQDELIGYAGRRGPGREPHAARYPAHLHIDLLPETQGQGLGRELMQTLLTELRRRGVAGVHLGMNPDNTGAGAFYERLGMSRLESGPDSTMYGLRLD</sequence>
<proteinExistence type="predicted"/>
<dbReference type="InterPro" id="IPR000182">
    <property type="entry name" value="GNAT_dom"/>
</dbReference>
<feature type="transmembrane region" description="Helical" evidence="7">
    <location>
        <begin position="175"/>
        <end position="195"/>
    </location>
</feature>
<reference evidence="10" key="1">
    <citation type="journal article" date="2019" name="Int. J. Syst. Evol. Microbiol.">
        <title>The Global Catalogue of Microorganisms (GCM) 10K type strain sequencing project: providing services to taxonomists for standard genome sequencing and annotation.</title>
        <authorList>
            <consortium name="The Broad Institute Genomics Platform"/>
            <consortium name="The Broad Institute Genome Sequencing Center for Infectious Disease"/>
            <person name="Wu L."/>
            <person name="Ma J."/>
        </authorList>
    </citation>
    <scope>NUCLEOTIDE SEQUENCE [LARGE SCALE GENOMIC DNA]</scope>
    <source>
        <strain evidence="10">JCM 17024</strain>
    </source>
</reference>
<dbReference type="EMBL" id="BAABCP010000001">
    <property type="protein sequence ID" value="GAA3941376.1"/>
    <property type="molecule type" value="Genomic_DNA"/>
</dbReference>
<keyword evidence="4" id="KW-0378">Hydrolase</keyword>
<dbReference type="PANTHER" id="PTHR14969:SF62">
    <property type="entry name" value="DECAPRENYLPHOSPHORYL-5-PHOSPHORIBOSE PHOSPHATASE RV3807C-RELATED"/>
    <property type="match status" value="1"/>
</dbReference>
<dbReference type="CDD" id="cd04301">
    <property type="entry name" value="NAT_SF"/>
    <property type="match status" value="1"/>
</dbReference>
<dbReference type="SUPFAM" id="SSF55729">
    <property type="entry name" value="Acyl-CoA N-acyltransferases (Nat)"/>
    <property type="match status" value="1"/>
</dbReference>
<dbReference type="Pfam" id="PF00583">
    <property type="entry name" value="Acetyltransf_1"/>
    <property type="match status" value="1"/>
</dbReference>
<evidence type="ECO:0000256" key="6">
    <source>
        <dbReference type="ARBA" id="ARBA00023136"/>
    </source>
</evidence>
<accession>A0ABP7NC75</accession>
<dbReference type="PROSITE" id="PS51186">
    <property type="entry name" value="GNAT"/>
    <property type="match status" value="1"/>
</dbReference>
<dbReference type="InterPro" id="IPR036938">
    <property type="entry name" value="PAP2/HPO_sf"/>
</dbReference>
<gene>
    <name evidence="9" type="ORF">GCM10022383_18930</name>
</gene>
<dbReference type="Pfam" id="PF01569">
    <property type="entry name" value="PAP2"/>
    <property type="match status" value="1"/>
</dbReference>
<evidence type="ECO:0000256" key="2">
    <source>
        <dbReference type="ARBA" id="ARBA00022475"/>
    </source>
</evidence>
<evidence type="ECO:0000259" key="8">
    <source>
        <dbReference type="PROSITE" id="PS51186"/>
    </source>
</evidence>
<keyword evidence="10" id="KW-1185">Reference proteome</keyword>
<protein>
    <recommendedName>
        <fullName evidence="8">N-acetyltransferase domain-containing protein</fullName>
    </recommendedName>
</protein>